<keyword evidence="2" id="KW-1185">Reference proteome</keyword>
<name>A0A4R1MX66_9FIRM</name>
<dbReference type="AlphaFoldDB" id="A0A4R1MX66"/>
<sequence length="56" mass="6749">MQQEQFEKVLEEFNQADIDKKIEIYSTTQGLNEEQYMILLRNFPRDQIKELEKALA</sequence>
<evidence type="ECO:0008006" key="3">
    <source>
        <dbReference type="Google" id="ProtNLM"/>
    </source>
</evidence>
<proteinExistence type="predicted"/>
<reference evidence="1 2" key="1">
    <citation type="submission" date="2019-03" db="EMBL/GenBank/DDBJ databases">
        <title>Genomic Encyclopedia of Type Strains, Phase IV (KMG-IV): sequencing the most valuable type-strain genomes for metagenomic binning, comparative biology and taxonomic classification.</title>
        <authorList>
            <person name="Goeker M."/>
        </authorList>
    </citation>
    <scope>NUCLEOTIDE SEQUENCE [LARGE SCALE GENOMIC DNA]</scope>
    <source>
        <strain evidence="1 2">DSM 24176</strain>
    </source>
</reference>
<organism evidence="1 2">
    <name type="scientific">Natranaerovirga hydrolytica</name>
    <dbReference type="NCBI Taxonomy" id="680378"/>
    <lineage>
        <taxon>Bacteria</taxon>
        <taxon>Bacillati</taxon>
        <taxon>Bacillota</taxon>
        <taxon>Clostridia</taxon>
        <taxon>Lachnospirales</taxon>
        <taxon>Natranaerovirgaceae</taxon>
        <taxon>Natranaerovirga</taxon>
    </lineage>
</organism>
<comment type="caution">
    <text evidence="1">The sequence shown here is derived from an EMBL/GenBank/DDBJ whole genome shotgun (WGS) entry which is preliminary data.</text>
</comment>
<gene>
    <name evidence="1" type="ORF">EDC19_0249</name>
</gene>
<dbReference type="Proteomes" id="UP000294545">
    <property type="component" value="Unassembled WGS sequence"/>
</dbReference>
<dbReference type="RefSeq" id="WP_165868471.1">
    <property type="nucleotide sequence ID" value="NZ_SMGQ01000011.1"/>
</dbReference>
<evidence type="ECO:0000313" key="1">
    <source>
        <dbReference type="EMBL" id="TCK97847.1"/>
    </source>
</evidence>
<accession>A0A4R1MX66</accession>
<protein>
    <recommendedName>
        <fullName evidence="3">DUF4476 domain-containing protein</fullName>
    </recommendedName>
</protein>
<evidence type="ECO:0000313" key="2">
    <source>
        <dbReference type="Proteomes" id="UP000294545"/>
    </source>
</evidence>
<dbReference type="EMBL" id="SMGQ01000011">
    <property type="protein sequence ID" value="TCK97847.1"/>
    <property type="molecule type" value="Genomic_DNA"/>
</dbReference>